<dbReference type="InterPro" id="IPR011990">
    <property type="entry name" value="TPR-like_helical_dom_sf"/>
</dbReference>
<protein>
    <submittedName>
        <fullName evidence="3">Tetratricopeptide repeat protein</fullName>
    </submittedName>
</protein>
<sequence length="571" mass="66158">MTRLLIVAVVSLLAFFPAFVIAFEVFGLNEDYSALLAIAVSWCLLPWYWLKKWSGKPDILTLQISQDDPVMRESEILAKQNLSRFIQGVKDSKDEASVRFHYQFGDDDSEVLWGPVHKIEDNTVYTSVDDYAETTQQIVRLRQKIALDDVLDWVLTDEKGKSQGGYSMLATAKIYQQRYGRLPKPYIDELTHYTDFSFEPLPPEKLKDSAWPMILFLLTSALLVLAFAFGQPGSIVENRKEALSKVRQVVTFNQQGLFDDFDYQQGFGQAAVYPNWQDAIFIDGQIDNPNFTLYSQKELAQLLENKAFVKLDDYFSRMHGLYLEKRLPEWGFNKLLWRLGFESSLKLDAINTWQAATGSEYAYLAEALTLQEIAWDIRGSKGVRNTSNAQLGDFKQIMMRSKEPALTALNLNLKIPLSYEALFAVRFADKDSDELVYQWLTKLEENLPQAFYPRARLMLIYSPRWGGSVEKIRALALRAQSFIEANSELRCLLGYEWYTRARNLSERGYHREAIAVMQKALFHGRRNDWLNRYGYDLYQVERYDEARKVFKESLAIVPTNQYAQRMYTKLQ</sequence>
<dbReference type="InterPro" id="IPR019734">
    <property type="entry name" value="TPR_rpt"/>
</dbReference>
<dbReference type="Proteomes" id="UP001239782">
    <property type="component" value="Chromosome"/>
</dbReference>
<keyword evidence="2" id="KW-0472">Membrane</keyword>
<keyword evidence="1" id="KW-0802">TPR repeat</keyword>
<dbReference type="SUPFAM" id="SSF48452">
    <property type="entry name" value="TPR-like"/>
    <property type="match status" value="1"/>
</dbReference>
<dbReference type="EMBL" id="CP133548">
    <property type="protein sequence ID" value="WMS88284.1"/>
    <property type="molecule type" value="Genomic_DNA"/>
</dbReference>
<reference evidence="3 4" key="1">
    <citation type="submission" date="2023-08" db="EMBL/GenBank/DDBJ databases">
        <title>Pleionea litopenaei sp. nov., isolated from stomach of juvenile Litopenaeus vannamei.</title>
        <authorList>
            <person name="Rho A.M."/>
            <person name="Hwang C.Y."/>
        </authorList>
    </citation>
    <scope>NUCLEOTIDE SEQUENCE [LARGE SCALE GENOMIC DNA]</scope>
    <source>
        <strain evidence="3 4">HL-JVS1</strain>
    </source>
</reference>
<feature type="transmembrane region" description="Helical" evidence="2">
    <location>
        <begin position="32"/>
        <end position="50"/>
    </location>
</feature>
<organism evidence="3 4">
    <name type="scientific">Pleionea litopenaei</name>
    <dbReference type="NCBI Taxonomy" id="3070815"/>
    <lineage>
        <taxon>Bacteria</taxon>
        <taxon>Pseudomonadati</taxon>
        <taxon>Pseudomonadota</taxon>
        <taxon>Gammaproteobacteria</taxon>
        <taxon>Oceanospirillales</taxon>
        <taxon>Pleioneaceae</taxon>
        <taxon>Pleionea</taxon>
    </lineage>
</organism>
<name>A0AA51X7V0_9GAMM</name>
<feature type="repeat" description="TPR" evidence="1">
    <location>
        <begin position="527"/>
        <end position="560"/>
    </location>
</feature>
<dbReference type="AlphaFoldDB" id="A0AA51X7V0"/>
<keyword evidence="2" id="KW-0812">Transmembrane</keyword>
<evidence type="ECO:0000256" key="2">
    <source>
        <dbReference type="SAM" id="Phobius"/>
    </source>
</evidence>
<proteinExistence type="predicted"/>
<keyword evidence="4" id="KW-1185">Reference proteome</keyword>
<feature type="transmembrane region" description="Helical" evidence="2">
    <location>
        <begin position="210"/>
        <end position="230"/>
    </location>
</feature>
<dbReference type="PROSITE" id="PS50005">
    <property type="entry name" value="TPR"/>
    <property type="match status" value="1"/>
</dbReference>
<accession>A0AA51X7V0</accession>
<dbReference type="RefSeq" id="WP_309203490.1">
    <property type="nucleotide sequence ID" value="NZ_CP133548.1"/>
</dbReference>
<evidence type="ECO:0000313" key="3">
    <source>
        <dbReference type="EMBL" id="WMS88284.1"/>
    </source>
</evidence>
<dbReference type="KEGG" id="plei:Q9312_05040"/>
<gene>
    <name evidence="3" type="ORF">Q9312_05040</name>
</gene>
<evidence type="ECO:0000313" key="4">
    <source>
        <dbReference type="Proteomes" id="UP001239782"/>
    </source>
</evidence>
<dbReference type="Gene3D" id="1.25.40.10">
    <property type="entry name" value="Tetratricopeptide repeat domain"/>
    <property type="match status" value="1"/>
</dbReference>
<evidence type="ECO:0000256" key="1">
    <source>
        <dbReference type="PROSITE-ProRule" id="PRU00339"/>
    </source>
</evidence>
<keyword evidence="2" id="KW-1133">Transmembrane helix</keyword>